<keyword evidence="19" id="KW-1185">Reference proteome</keyword>
<dbReference type="GO" id="GO:0005886">
    <property type="term" value="C:plasma membrane"/>
    <property type="evidence" value="ECO:0007669"/>
    <property type="project" value="UniProtKB-SubCell"/>
</dbReference>
<evidence type="ECO:0000256" key="13">
    <source>
        <dbReference type="ARBA" id="ARBA00051722"/>
    </source>
</evidence>
<dbReference type="InterPro" id="IPR020422">
    <property type="entry name" value="TYR_PHOSPHATASE_DUAL_dom"/>
</dbReference>
<comment type="catalytic activity">
    <reaction evidence="11">
        <text>O-phospho-L-seryl-[protein] + H2O = L-seryl-[protein] + phosphate</text>
        <dbReference type="Rhea" id="RHEA:20629"/>
        <dbReference type="Rhea" id="RHEA-COMP:9863"/>
        <dbReference type="Rhea" id="RHEA-COMP:11604"/>
        <dbReference type="ChEBI" id="CHEBI:15377"/>
        <dbReference type="ChEBI" id="CHEBI:29999"/>
        <dbReference type="ChEBI" id="CHEBI:43474"/>
        <dbReference type="ChEBI" id="CHEBI:83421"/>
        <dbReference type="EC" id="3.1.3.16"/>
    </reaction>
</comment>
<feature type="compositionally biased region" description="Polar residues" evidence="15">
    <location>
        <begin position="308"/>
        <end position="338"/>
    </location>
</feature>
<keyword evidence="5" id="KW-1003">Cell membrane</keyword>
<feature type="compositionally biased region" description="Polar residues" evidence="15">
    <location>
        <begin position="233"/>
        <end position="243"/>
    </location>
</feature>
<dbReference type="AlphaFoldDB" id="A0A1J1I4A9"/>
<keyword evidence="8" id="KW-0904">Protein phosphatase</keyword>
<dbReference type="EMBL" id="CVRI01000041">
    <property type="protein sequence ID" value="CRK95175.1"/>
    <property type="molecule type" value="Genomic_DNA"/>
</dbReference>
<evidence type="ECO:0000313" key="18">
    <source>
        <dbReference type="EMBL" id="CRK95175.1"/>
    </source>
</evidence>
<dbReference type="STRING" id="568069.A0A1J1I4A9"/>
<feature type="domain" description="Tyrosine-protein phosphatase" evidence="16">
    <location>
        <begin position="4"/>
        <end position="145"/>
    </location>
</feature>
<evidence type="ECO:0000256" key="14">
    <source>
        <dbReference type="ARBA" id="ARBA00068799"/>
    </source>
</evidence>
<dbReference type="InterPro" id="IPR000340">
    <property type="entry name" value="Dual-sp_phosphatase_cat-dom"/>
</dbReference>
<dbReference type="SMART" id="SM00195">
    <property type="entry name" value="DSPc"/>
    <property type="match status" value="1"/>
</dbReference>
<proteinExistence type="inferred from homology"/>
<dbReference type="PROSITE" id="PS50054">
    <property type="entry name" value="TYR_PHOSPHATASE_DUAL"/>
    <property type="match status" value="1"/>
</dbReference>
<evidence type="ECO:0000256" key="8">
    <source>
        <dbReference type="ARBA" id="ARBA00022912"/>
    </source>
</evidence>
<dbReference type="Proteomes" id="UP000183832">
    <property type="component" value="Unassembled WGS sequence"/>
</dbReference>
<evidence type="ECO:0000256" key="12">
    <source>
        <dbReference type="ARBA" id="ARBA00048336"/>
    </source>
</evidence>
<evidence type="ECO:0000256" key="4">
    <source>
        <dbReference type="ARBA" id="ARBA00013081"/>
    </source>
</evidence>
<feature type="compositionally biased region" description="Low complexity" evidence="15">
    <location>
        <begin position="339"/>
        <end position="356"/>
    </location>
</feature>
<evidence type="ECO:0000256" key="1">
    <source>
        <dbReference type="ARBA" id="ARBA00004342"/>
    </source>
</evidence>
<evidence type="ECO:0000256" key="6">
    <source>
        <dbReference type="ARBA" id="ARBA00022707"/>
    </source>
</evidence>
<sequence length="363" mass="40525">MGNGMNKVLPGLYVGNYRDSKDINQLQMHKITHILAIHDNPKHLYPEMHYLCVMAADNPDQDLCQFFPVCNDFIHGARLRKDCNVLVHCLAGMSRSVTICVAYVMSISNLCWREALRVVRVGRKIANPNAGFQLQLQEFENCKVVEERSRMKERFPSLALVESDKEYIYRALEHFNTMIATRDLCHFNCKRNENCPTGVCRMNHEAKFSGGIFRRRPSSSSSTSSRLGVQPGRSGSVSCPTSPRHQKHLPVVPVSLSSSTLNDVLTSTTSNFNDRRLHRSPSANYNYRQQSSAGFYTYTGPPSAPVSAHTSRVDLSNIGRPSSGSVIYLGKTNSSNTGSRLSLVSRSSSVSSPQSSPKHRPRQ</sequence>
<accession>A0A1J1I4A9</accession>
<keyword evidence="10" id="KW-0449">Lipoprotein</keyword>
<organism evidence="18 19">
    <name type="scientific">Clunio marinus</name>
    <dbReference type="NCBI Taxonomy" id="568069"/>
    <lineage>
        <taxon>Eukaryota</taxon>
        <taxon>Metazoa</taxon>
        <taxon>Ecdysozoa</taxon>
        <taxon>Arthropoda</taxon>
        <taxon>Hexapoda</taxon>
        <taxon>Insecta</taxon>
        <taxon>Pterygota</taxon>
        <taxon>Neoptera</taxon>
        <taxon>Endopterygota</taxon>
        <taxon>Diptera</taxon>
        <taxon>Nematocera</taxon>
        <taxon>Chironomoidea</taxon>
        <taxon>Chironomidae</taxon>
        <taxon>Clunio</taxon>
    </lineage>
</organism>
<dbReference type="GO" id="GO:0004725">
    <property type="term" value="F:protein tyrosine phosphatase activity"/>
    <property type="evidence" value="ECO:0007669"/>
    <property type="project" value="UniProtKB-EC"/>
</dbReference>
<dbReference type="PANTHER" id="PTHR45948">
    <property type="entry name" value="DUAL SPECIFICITY PROTEIN PHOSPHATASE DDB_G0269404-RELATED"/>
    <property type="match status" value="1"/>
</dbReference>
<dbReference type="OrthoDB" id="9979246at2759"/>
<feature type="region of interest" description="Disordered" evidence="15">
    <location>
        <begin position="211"/>
        <end position="247"/>
    </location>
</feature>
<comment type="catalytic activity">
    <reaction evidence="13">
        <text>O-phospho-L-tyrosyl-[protein] + H2O = L-tyrosyl-[protein] + phosphate</text>
        <dbReference type="Rhea" id="RHEA:10684"/>
        <dbReference type="Rhea" id="RHEA-COMP:10136"/>
        <dbReference type="Rhea" id="RHEA-COMP:20101"/>
        <dbReference type="ChEBI" id="CHEBI:15377"/>
        <dbReference type="ChEBI" id="CHEBI:43474"/>
        <dbReference type="ChEBI" id="CHEBI:46858"/>
        <dbReference type="ChEBI" id="CHEBI:61978"/>
        <dbReference type="EC" id="3.1.3.48"/>
    </reaction>
</comment>
<dbReference type="EC" id="3.1.3.16" evidence="4"/>
<evidence type="ECO:0000256" key="2">
    <source>
        <dbReference type="ARBA" id="ARBA00008601"/>
    </source>
</evidence>
<dbReference type="GO" id="GO:0004722">
    <property type="term" value="F:protein serine/threonine phosphatase activity"/>
    <property type="evidence" value="ECO:0007669"/>
    <property type="project" value="UniProtKB-EC"/>
</dbReference>
<dbReference type="InterPro" id="IPR029021">
    <property type="entry name" value="Prot-tyrosine_phosphatase-like"/>
</dbReference>
<evidence type="ECO:0000259" key="17">
    <source>
        <dbReference type="PROSITE" id="PS50056"/>
    </source>
</evidence>
<dbReference type="GO" id="GO:0005829">
    <property type="term" value="C:cytosol"/>
    <property type="evidence" value="ECO:0007669"/>
    <property type="project" value="TreeGrafter"/>
</dbReference>
<keyword evidence="7" id="KW-0378">Hydrolase</keyword>
<reference evidence="18 19" key="1">
    <citation type="submission" date="2015-04" db="EMBL/GenBank/DDBJ databases">
        <authorList>
            <person name="Syromyatnikov M.Y."/>
            <person name="Popov V.N."/>
        </authorList>
    </citation>
    <scope>NUCLEOTIDE SEQUENCE [LARGE SCALE GENOMIC DNA]</scope>
</reference>
<dbReference type="PROSITE" id="PS50056">
    <property type="entry name" value="TYR_PHOSPHATASE_2"/>
    <property type="match status" value="1"/>
</dbReference>
<protein>
    <recommendedName>
        <fullName evidence="14">Dual specificity protein phosphatase 15</fullName>
        <ecNumber evidence="4">3.1.3.16</ecNumber>
        <ecNumber evidence="3">3.1.3.48</ecNumber>
    </recommendedName>
</protein>
<dbReference type="EC" id="3.1.3.48" evidence="3"/>
<dbReference type="Gene3D" id="3.90.190.10">
    <property type="entry name" value="Protein tyrosine phosphatase superfamily"/>
    <property type="match status" value="1"/>
</dbReference>
<dbReference type="FunFam" id="3.90.190.10:FF:000052">
    <property type="entry name" value="Dual specificity phosphatase 15"/>
    <property type="match status" value="1"/>
</dbReference>
<dbReference type="SUPFAM" id="SSF52799">
    <property type="entry name" value="(Phosphotyrosine protein) phosphatases II"/>
    <property type="match status" value="1"/>
</dbReference>
<dbReference type="PANTHER" id="PTHR45948:SF2">
    <property type="entry name" value="DUAL SPECIFICITY PROTEIN PHOSPHATASE"/>
    <property type="match status" value="1"/>
</dbReference>
<evidence type="ECO:0000256" key="15">
    <source>
        <dbReference type="SAM" id="MobiDB-lite"/>
    </source>
</evidence>
<dbReference type="GO" id="GO:0007165">
    <property type="term" value="P:signal transduction"/>
    <property type="evidence" value="ECO:0007669"/>
    <property type="project" value="TreeGrafter"/>
</dbReference>
<evidence type="ECO:0000256" key="9">
    <source>
        <dbReference type="ARBA" id="ARBA00023136"/>
    </source>
</evidence>
<comment type="subcellular location">
    <subcellularLocation>
        <location evidence="1">Cell membrane</location>
        <topology evidence="1">Lipid-anchor</topology>
        <orientation evidence="1">Cytoplasmic side</orientation>
    </subcellularLocation>
</comment>
<feature type="domain" description="Tyrosine specific protein phosphatases" evidence="17">
    <location>
        <begin position="71"/>
        <end position="123"/>
    </location>
</feature>
<evidence type="ECO:0000256" key="3">
    <source>
        <dbReference type="ARBA" id="ARBA00013064"/>
    </source>
</evidence>
<evidence type="ECO:0000256" key="11">
    <source>
        <dbReference type="ARBA" id="ARBA00047761"/>
    </source>
</evidence>
<comment type="catalytic activity">
    <reaction evidence="12">
        <text>O-phospho-L-threonyl-[protein] + H2O = L-threonyl-[protein] + phosphate</text>
        <dbReference type="Rhea" id="RHEA:47004"/>
        <dbReference type="Rhea" id="RHEA-COMP:11060"/>
        <dbReference type="Rhea" id="RHEA-COMP:11605"/>
        <dbReference type="ChEBI" id="CHEBI:15377"/>
        <dbReference type="ChEBI" id="CHEBI:30013"/>
        <dbReference type="ChEBI" id="CHEBI:43474"/>
        <dbReference type="ChEBI" id="CHEBI:61977"/>
        <dbReference type="EC" id="3.1.3.16"/>
    </reaction>
</comment>
<feature type="region of interest" description="Disordered" evidence="15">
    <location>
        <begin position="302"/>
        <end position="363"/>
    </location>
</feature>
<evidence type="ECO:0000313" key="19">
    <source>
        <dbReference type="Proteomes" id="UP000183832"/>
    </source>
</evidence>
<evidence type="ECO:0000259" key="16">
    <source>
        <dbReference type="PROSITE" id="PS50054"/>
    </source>
</evidence>
<gene>
    <name evidence="18" type="ORF">CLUMA_CG008657</name>
</gene>
<comment type="similarity">
    <text evidence="2">Belongs to the protein-tyrosine phosphatase family. Non-receptor class dual specificity subfamily.</text>
</comment>
<dbReference type="Pfam" id="PF00782">
    <property type="entry name" value="DSPc"/>
    <property type="match status" value="1"/>
</dbReference>
<keyword evidence="9" id="KW-0472">Membrane</keyword>
<dbReference type="InterPro" id="IPR000387">
    <property type="entry name" value="Tyr_Pase_dom"/>
</dbReference>
<name>A0A1J1I4A9_9DIPT</name>
<evidence type="ECO:0000256" key="10">
    <source>
        <dbReference type="ARBA" id="ARBA00023288"/>
    </source>
</evidence>
<evidence type="ECO:0000256" key="7">
    <source>
        <dbReference type="ARBA" id="ARBA00022801"/>
    </source>
</evidence>
<keyword evidence="6" id="KW-0519">Myristate</keyword>
<evidence type="ECO:0000256" key="5">
    <source>
        <dbReference type="ARBA" id="ARBA00022475"/>
    </source>
</evidence>